<sequence length="325" mass="34494">MVLRDLECFLAVAEEGSISRAAAALHMTQPPLTVRLQALERELGTALLVRHGRGVTLTAAGRLLAERSRRHLADLAATSDMVRAVGSGTRGALRVVVGHTVSPRLLPHLTGSATLGPDVDLRLSEVTDVDVVERVHHREAHAGLLHLPPAVPGDTRHVHGRAQGLEVAVVAREPLVAVLPEGHPAASDERVDLASLAGPRVVLADSAGEGFAAHTRAVWRLVAGDGRSAGARHEAGSIMHALALVEAGVGVTLLPAQYVGPAWKGLVARQLRRHTAVVETAALWRPDEDSPVMRRFLRSALSTPEPDVLGPEHGRRRPESPSIVL</sequence>
<feature type="region of interest" description="Disordered" evidence="5">
    <location>
        <begin position="303"/>
        <end position="325"/>
    </location>
</feature>
<organism evidence="7 8">
    <name type="scientific">Pseudonocardia oroxyli</name>
    <dbReference type="NCBI Taxonomy" id="366584"/>
    <lineage>
        <taxon>Bacteria</taxon>
        <taxon>Bacillati</taxon>
        <taxon>Actinomycetota</taxon>
        <taxon>Actinomycetes</taxon>
        <taxon>Pseudonocardiales</taxon>
        <taxon>Pseudonocardiaceae</taxon>
        <taxon>Pseudonocardia</taxon>
    </lineage>
</organism>
<dbReference type="PROSITE" id="PS50931">
    <property type="entry name" value="HTH_LYSR"/>
    <property type="match status" value="1"/>
</dbReference>
<dbReference type="InterPro" id="IPR005119">
    <property type="entry name" value="LysR_subst-bd"/>
</dbReference>
<dbReference type="PRINTS" id="PR00039">
    <property type="entry name" value="HTHLYSR"/>
</dbReference>
<dbReference type="InterPro" id="IPR036388">
    <property type="entry name" value="WH-like_DNA-bd_sf"/>
</dbReference>
<dbReference type="Gene3D" id="3.40.190.10">
    <property type="entry name" value="Periplasmic binding protein-like II"/>
    <property type="match status" value="2"/>
</dbReference>
<dbReference type="SUPFAM" id="SSF46785">
    <property type="entry name" value="Winged helix' DNA-binding domain"/>
    <property type="match status" value="1"/>
</dbReference>
<dbReference type="STRING" id="366584.SAMN05216377_109160"/>
<dbReference type="RefSeq" id="WP_093084753.1">
    <property type="nucleotide sequence ID" value="NZ_FNBE01000009.1"/>
</dbReference>
<accession>A0A1G7RWG4</accession>
<protein>
    <submittedName>
        <fullName evidence="7">DNA-binding transcriptional regulator, LysR family</fullName>
    </submittedName>
</protein>
<dbReference type="AlphaFoldDB" id="A0A1G7RWG4"/>
<dbReference type="PANTHER" id="PTHR30346:SF28">
    <property type="entry name" value="HTH-TYPE TRANSCRIPTIONAL REGULATOR CYNR"/>
    <property type="match status" value="1"/>
</dbReference>
<evidence type="ECO:0000313" key="7">
    <source>
        <dbReference type="EMBL" id="SDG15014.1"/>
    </source>
</evidence>
<dbReference type="InterPro" id="IPR036390">
    <property type="entry name" value="WH_DNA-bd_sf"/>
</dbReference>
<dbReference type="SUPFAM" id="SSF53850">
    <property type="entry name" value="Periplasmic binding protein-like II"/>
    <property type="match status" value="1"/>
</dbReference>
<evidence type="ECO:0000313" key="8">
    <source>
        <dbReference type="Proteomes" id="UP000198967"/>
    </source>
</evidence>
<keyword evidence="8" id="KW-1185">Reference proteome</keyword>
<feature type="domain" description="HTH lysR-type" evidence="6">
    <location>
        <begin position="1"/>
        <end position="58"/>
    </location>
</feature>
<dbReference type="Proteomes" id="UP000198967">
    <property type="component" value="Unassembled WGS sequence"/>
</dbReference>
<dbReference type="Gene3D" id="1.10.10.10">
    <property type="entry name" value="Winged helix-like DNA-binding domain superfamily/Winged helix DNA-binding domain"/>
    <property type="match status" value="1"/>
</dbReference>
<dbReference type="EMBL" id="FNBE01000009">
    <property type="protein sequence ID" value="SDG15014.1"/>
    <property type="molecule type" value="Genomic_DNA"/>
</dbReference>
<dbReference type="OrthoDB" id="3176554at2"/>
<name>A0A1G7RWG4_PSEOR</name>
<dbReference type="InterPro" id="IPR000847">
    <property type="entry name" value="LysR_HTH_N"/>
</dbReference>
<evidence type="ECO:0000256" key="5">
    <source>
        <dbReference type="SAM" id="MobiDB-lite"/>
    </source>
</evidence>
<comment type="similarity">
    <text evidence="1">Belongs to the LysR transcriptional regulatory family.</text>
</comment>
<dbReference type="CDD" id="cd08414">
    <property type="entry name" value="PBP2_LTTR_aromatics_like"/>
    <property type="match status" value="1"/>
</dbReference>
<keyword evidence="4" id="KW-0804">Transcription</keyword>
<dbReference type="Pfam" id="PF03466">
    <property type="entry name" value="LysR_substrate"/>
    <property type="match status" value="1"/>
</dbReference>
<evidence type="ECO:0000256" key="4">
    <source>
        <dbReference type="ARBA" id="ARBA00023163"/>
    </source>
</evidence>
<dbReference type="GO" id="GO:0003677">
    <property type="term" value="F:DNA binding"/>
    <property type="evidence" value="ECO:0007669"/>
    <property type="project" value="UniProtKB-KW"/>
</dbReference>
<dbReference type="FunFam" id="1.10.10.10:FF:000001">
    <property type="entry name" value="LysR family transcriptional regulator"/>
    <property type="match status" value="1"/>
</dbReference>
<evidence type="ECO:0000256" key="2">
    <source>
        <dbReference type="ARBA" id="ARBA00023015"/>
    </source>
</evidence>
<dbReference type="GO" id="GO:0003700">
    <property type="term" value="F:DNA-binding transcription factor activity"/>
    <property type="evidence" value="ECO:0007669"/>
    <property type="project" value="InterPro"/>
</dbReference>
<gene>
    <name evidence="7" type="ORF">SAMN05216377_109160</name>
</gene>
<evidence type="ECO:0000256" key="3">
    <source>
        <dbReference type="ARBA" id="ARBA00023125"/>
    </source>
</evidence>
<proteinExistence type="inferred from homology"/>
<keyword evidence="3 7" id="KW-0238">DNA-binding</keyword>
<evidence type="ECO:0000256" key="1">
    <source>
        <dbReference type="ARBA" id="ARBA00009437"/>
    </source>
</evidence>
<dbReference type="GO" id="GO:0032993">
    <property type="term" value="C:protein-DNA complex"/>
    <property type="evidence" value="ECO:0007669"/>
    <property type="project" value="TreeGrafter"/>
</dbReference>
<reference evidence="7 8" key="1">
    <citation type="submission" date="2016-10" db="EMBL/GenBank/DDBJ databases">
        <authorList>
            <person name="de Groot N.N."/>
        </authorList>
    </citation>
    <scope>NUCLEOTIDE SEQUENCE [LARGE SCALE GENOMIC DNA]</scope>
    <source>
        <strain evidence="7 8">CGMCC 4.3143</strain>
    </source>
</reference>
<evidence type="ECO:0000259" key="6">
    <source>
        <dbReference type="PROSITE" id="PS50931"/>
    </source>
</evidence>
<keyword evidence="2" id="KW-0805">Transcription regulation</keyword>
<dbReference type="Pfam" id="PF00126">
    <property type="entry name" value="HTH_1"/>
    <property type="match status" value="1"/>
</dbReference>
<dbReference type="PANTHER" id="PTHR30346">
    <property type="entry name" value="TRANSCRIPTIONAL DUAL REGULATOR HCAR-RELATED"/>
    <property type="match status" value="1"/>
</dbReference>
<feature type="compositionally biased region" description="Basic and acidic residues" evidence="5">
    <location>
        <begin position="310"/>
        <end position="319"/>
    </location>
</feature>